<sequence>MNFKKLLSLSEAVKITDLEAAQASAAHAQIIQKKRFLKQLYTDFYHRFKAEGLQGKIVELGSGGGFIKQIIPQAITSDLVKLPTADRQFSALQMPFAKNSVGTLLMLNVFHHLGDPLKFLQEASRVLQPGGKIMMIEPANTWWSRRMFKNWHHENFNPQAGWQQQPNRLAAANDALAWIILSRDRQKFVKLLPQLKITKMELHTPLLFLLSGGLSYRQFVPNFTYRLFKWVEYLLQPLNNLLAIFMTIIIEKK</sequence>
<keyword evidence="2" id="KW-0489">Methyltransferase</keyword>
<evidence type="ECO:0000313" key="3">
    <source>
        <dbReference type="Proteomes" id="UP000231214"/>
    </source>
</evidence>
<evidence type="ECO:0000259" key="1">
    <source>
        <dbReference type="Pfam" id="PF08241"/>
    </source>
</evidence>
<accession>A0A2M6XAF3</accession>
<dbReference type="EMBL" id="PEZK01000033">
    <property type="protein sequence ID" value="PIU02060.1"/>
    <property type="molecule type" value="Genomic_DNA"/>
</dbReference>
<dbReference type="GO" id="GO:0008757">
    <property type="term" value="F:S-adenosylmethionine-dependent methyltransferase activity"/>
    <property type="evidence" value="ECO:0007669"/>
    <property type="project" value="InterPro"/>
</dbReference>
<comment type="caution">
    <text evidence="2">The sequence shown here is derived from an EMBL/GenBank/DDBJ whole genome shotgun (WGS) entry which is preliminary data.</text>
</comment>
<dbReference type="AlphaFoldDB" id="A0A2M6XAF3"/>
<evidence type="ECO:0000313" key="2">
    <source>
        <dbReference type="EMBL" id="PIU02060.1"/>
    </source>
</evidence>
<dbReference type="Proteomes" id="UP000231214">
    <property type="component" value="Unassembled WGS sequence"/>
</dbReference>
<proteinExistence type="predicted"/>
<dbReference type="InterPro" id="IPR013216">
    <property type="entry name" value="Methyltransf_11"/>
</dbReference>
<protein>
    <submittedName>
        <fullName evidence="2">Class I SAM-dependent methyltransferase</fullName>
    </submittedName>
</protein>
<feature type="domain" description="Methyltransferase type 11" evidence="1">
    <location>
        <begin position="87"/>
        <end position="134"/>
    </location>
</feature>
<organism evidence="2 3">
    <name type="scientific">Candidatus Shapirobacteria bacterium CG09_land_8_20_14_0_10_49_15</name>
    <dbReference type="NCBI Taxonomy" id="1974482"/>
    <lineage>
        <taxon>Bacteria</taxon>
        <taxon>Candidatus Shapironibacteriota</taxon>
    </lineage>
</organism>
<dbReference type="GO" id="GO:0032259">
    <property type="term" value="P:methylation"/>
    <property type="evidence" value="ECO:0007669"/>
    <property type="project" value="UniProtKB-KW"/>
</dbReference>
<gene>
    <name evidence="2" type="ORF">COT66_02200</name>
</gene>
<reference evidence="3" key="1">
    <citation type="submission" date="2017-09" db="EMBL/GenBank/DDBJ databases">
        <title>Depth-based differentiation of microbial function through sediment-hosted aquifers and enrichment of novel symbionts in the deep terrestrial subsurface.</title>
        <authorList>
            <person name="Probst A.J."/>
            <person name="Ladd B."/>
            <person name="Jarett J.K."/>
            <person name="Geller-Mcgrath D.E."/>
            <person name="Sieber C.M.K."/>
            <person name="Emerson J.B."/>
            <person name="Anantharaman K."/>
            <person name="Thomas B.C."/>
            <person name="Malmstrom R."/>
            <person name="Stieglmeier M."/>
            <person name="Klingl A."/>
            <person name="Woyke T."/>
            <person name="Ryan C.M."/>
            <person name="Banfield J.F."/>
        </authorList>
    </citation>
    <scope>NUCLEOTIDE SEQUENCE [LARGE SCALE GENOMIC DNA]</scope>
</reference>
<keyword evidence="2" id="KW-0808">Transferase</keyword>
<dbReference type="SUPFAM" id="SSF53335">
    <property type="entry name" value="S-adenosyl-L-methionine-dependent methyltransferases"/>
    <property type="match status" value="1"/>
</dbReference>
<dbReference type="Gene3D" id="3.40.50.150">
    <property type="entry name" value="Vaccinia Virus protein VP39"/>
    <property type="match status" value="1"/>
</dbReference>
<name>A0A2M6XAF3_9BACT</name>
<dbReference type="InterPro" id="IPR029063">
    <property type="entry name" value="SAM-dependent_MTases_sf"/>
</dbReference>
<dbReference type="Pfam" id="PF08241">
    <property type="entry name" value="Methyltransf_11"/>
    <property type="match status" value="1"/>
</dbReference>